<gene>
    <name evidence="2" type="ORF">OLC1_LOCUS15254</name>
</gene>
<evidence type="ECO:0000313" key="2">
    <source>
        <dbReference type="EMBL" id="CAI9106809.1"/>
    </source>
</evidence>
<dbReference type="EMBL" id="OX459122">
    <property type="protein sequence ID" value="CAI9106809.1"/>
    <property type="molecule type" value="Genomic_DNA"/>
</dbReference>
<accession>A0AAV1DII1</accession>
<feature type="region of interest" description="Disordered" evidence="1">
    <location>
        <begin position="55"/>
        <end position="91"/>
    </location>
</feature>
<dbReference type="Proteomes" id="UP001161247">
    <property type="component" value="Chromosome 5"/>
</dbReference>
<organism evidence="2 3">
    <name type="scientific">Oldenlandia corymbosa var. corymbosa</name>
    <dbReference type="NCBI Taxonomy" id="529605"/>
    <lineage>
        <taxon>Eukaryota</taxon>
        <taxon>Viridiplantae</taxon>
        <taxon>Streptophyta</taxon>
        <taxon>Embryophyta</taxon>
        <taxon>Tracheophyta</taxon>
        <taxon>Spermatophyta</taxon>
        <taxon>Magnoliopsida</taxon>
        <taxon>eudicotyledons</taxon>
        <taxon>Gunneridae</taxon>
        <taxon>Pentapetalae</taxon>
        <taxon>asterids</taxon>
        <taxon>lamiids</taxon>
        <taxon>Gentianales</taxon>
        <taxon>Rubiaceae</taxon>
        <taxon>Rubioideae</taxon>
        <taxon>Spermacoceae</taxon>
        <taxon>Hedyotis-Oldenlandia complex</taxon>
        <taxon>Oldenlandia</taxon>
    </lineage>
</organism>
<evidence type="ECO:0000256" key="1">
    <source>
        <dbReference type="SAM" id="MobiDB-lite"/>
    </source>
</evidence>
<evidence type="ECO:0000313" key="3">
    <source>
        <dbReference type="Proteomes" id="UP001161247"/>
    </source>
</evidence>
<feature type="compositionally biased region" description="Acidic residues" evidence="1">
    <location>
        <begin position="55"/>
        <end position="67"/>
    </location>
</feature>
<keyword evidence="3" id="KW-1185">Reference proteome</keyword>
<sequence>MGIKYVNQEEIEMEGHEAEKWMWFEVNIVRVCWIEAPNDPMLDEVDAELLTINNQDDDAQGGEDGEDTQPVHGGEDEEDSPHVHGAAQNSSRITVVQSTYEWSRFRDSLAEAMFRDYQNRCILLSQHYCLVANFVVHRVIQALEMAPHSQAPSPSKGKGKANPKLAPYRRKIIVENWEEICTIFSQDRANGQGGHTLREMNAEETVGESVNLGDPFETCEEDEIMRLMMGYQKRKEAASSSTFQGMNKKPSSSNIMCGFMKQIAENFGEFMVTERQILVATKKATPEDILEALKVVSLDEMQTFKALDLMMDNQRLYDTFVGLSTVEMKQRWLMVQLHKGN</sequence>
<protein>
    <submittedName>
        <fullName evidence="2">OLC1v1006035C1</fullName>
    </submittedName>
</protein>
<dbReference type="AlphaFoldDB" id="A0AAV1DII1"/>
<reference evidence="2" key="1">
    <citation type="submission" date="2023-03" db="EMBL/GenBank/DDBJ databases">
        <authorList>
            <person name="Julca I."/>
        </authorList>
    </citation>
    <scope>NUCLEOTIDE SEQUENCE</scope>
</reference>
<name>A0AAV1DII1_OLDCO</name>
<proteinExistence type="predicted"/>